<dbReference type="InterPro" id="IPR011008">
    <property type="entry name" value="Dimeric_a/b-barrel"/>
</dbReference>
<protein>
    <submittedName>
        <fullName evidence="2">Dabb family protein</fullName>
    </submittedName>
</protein>
<reference evidence="2" key="2">
    <citation type="submission" date="2021-04" db="EMBL/GenBank/DDBJ databases">
        <authorList>
            <person name="Gilroy R."/>
        </authorList>
    </citation>
    <scope>NUCLEOTIDE SEQUENCE</scope>
    <source>
        <strain evidence="2">ChiHjej8B7-25341</strain>
    </source>
</reference>
<dbReference type="EMBL" id="DWUW01000012">
    <property type="protein sequence ID" value="HJD30386.1"/>
    <property type="molecule type" value="Genomic_DNA"/>
</dbReference>
<dbReference type="Proteomes" id="UP000823851">
    <property type="component" value="Unassembled WGS sequence"/>
</dbReference>
<proteinExistence type="predicted"/>
<evidence type="ECO:0000259" key="1">
    <source>
        <dbReference type="PROSITE" id="PS51502"/>
    </source>
</evidence>
<evidence type="ECO:0000313" key="2">
    <source>
        <dbReference type="EMBL" id="HJD30386.1"/>
    </source>
</evidence>
<dbReference type="PROSITE" id="PS51502">
    <property type="entry name" value="S_R_A_B_BARREL"/>
    <property type="match status" value="1"/>
</dbReference>
<dbReference type="Pfam" id="PF07876">
    <property type="entry name" value="Dabb"/>
    <property type="match status" value="1"/>
</dbReference>
<name>A0A9D2TXN5_9FIRM</name>
<evidence type="ECO:0000313" key="3">
    <source>
        <dbReference type="Proteomes" id="UP000823851"/>
    </source>
</evidence>
<dbReference type="AlphaFoldDB" id="A0A9D2TXN5"/>
<reference evidence="2" key="1">
    <citation type="journal article" date="2021" name="PeerJ">
        <title>Extensive microbial diversity within the chicken gut microbiome revealed by metagenomics and culture.</title>
        <authorList>
            <person name="Gilroy R."/>
            <person name="Ravi A."/>
            <person name="Getino M."/>
            <person name="Pursley I."/>
            <person name="Horton D.L."/>
            <person name="Alikhan N.F."/>
            <person name="Baker D."/>
            <person name="Gharbi K."/>
            <person name="Hall N."/>
            <person name="Watson M."/>
            <person name="Adriaenssens E.M."/>
            <person name="Foster-Nyarko E."/>
            <person name="Jarju S."/>
            <person name="Secka A."/>
            <person name="Antonio M."/>
            <person name="Oren A."/>
            <person name="Chaudhuri R.R."/>
            <person name="La Ragione R."/>
            <person name="Hildebrand F."/>
            <person name="Pallen M.J."/>
        </authorList>
    </citation>
    <scope>NUCLEOTIDE SEQUENCE</scope>
    <source>
        <strain evidence="2">ChiHjej8B7-25341</strain>
    </source>
</reference>
<dbReference type="Gene3D" id="3.30.70.100">
    <property type="match status" value="1"/>
</dbReference>
<accession>A0A9D2TXN5</accession>
<comment type="caution">
    <text evidence="2">The sequence shown here is derived from an EMBL/GenBank/DDBJ whole genome shotgun (WGS) entry which is preliminary data.</text>
</comment>
<sequence>MVKHVILWQLKDEFSEEEKQKIRQGIREGLEGLRGEIPGLVDIHVQVEYLPSSTADVMLDSTFTDEEALKAYSQNPKHVKVADERVRPFTKSRACMDYHCPDGAGR</sequence>
<dbReference type="PANTHER" id="PTHR37832">
    <property type="entry name" value="BLL2683 PROTEIN"/>
    <property type="match status" value="1"/>
</dbReference>
<dbReference type="SMART" id="SM00886">
    <property type="entry name" value="Dabb"/>
    <property type="match status" value="1"/>
</dbReference>
<dbReference type="PANTHER" id="PTHR37832:SF1">
    <property type="entry name" value="STRESS-RESPONSE A_B BARREL DOMAIN-CONTAINING PROTEIN"/>
    <property type="match status" value="1"/>
</dbReference>
<organism evidence="2 3">
    <name type="scientific">Candidatus Eisenbergiella stercorigallinarum</name>
    <dbReference type="NCBI Taxonomy" id="2838557"/>
    <lineage>
        <taxon>Bacteria</taxon>
        <taxon>Bacillati</taxon>
        <taxon>Bacillota</taxon>
        <taxon>Clostridia</taxon>
        <taxon>Lachnospirales</taxon>
        <taxon>Lachnospiraceae</taxon>
        <taxon>Eisenbergiella</taxon>
    </lineage>
</organism>
<gene>
    <name evidence="2" type="ORF">H9912_00420</name>
</gene>
<feature type="domain" description="Stress-response A/B barrel" evidence="1">
    <location>
        <begin position="2"/>
        <end position="98"/>
    </location>
</feature>
<dbReference type="InterPro" id="IPR013097">
    <property type="entry name" value="Dabb"/>
</dbReference>
<dbReference type="SUPFAM" id="SSF54909">
    <property type="entry name" value="Dimeric alpha+beta barrel"/>
    <property type="match status" value="1"/>
</dbReference>